<dbReference type="Pfam" id="PF13560">
    <property type="entry name" value="HTH_31"/>
    <property type="match status" value="1"/>
</dbReference>
<dbReference type="SUPFAM" id="SSF47413">
    <property type="entry name" value="lambda repressor-like DNA-binding domains"/>
    <property type="match status" value="1"/>
</dbReference>
<dbReference type="PANTHER" id="PTHR35010:SF2">
    <property type="entry name" value="BLL4672 PROTEIN"/>
    <property type="match status" value="1"/>
</dbReference>
<dbReference type="AlphaFoldDB" id="A0A918FZU6"/>
<evidence type="ECO:0000313" key="2">
    <source>
        <dbReference type="EMBL" id="GGS09913.1"/>
    </source>
</evidence>
<dbReference type="CDD" id="cd00093">
    <property type="entry name" value="HTH_XRE"/>
    <property type="match status" value="1"/>
</dbReference>
<feature type="domain" description="HTH cro/C1-type" evidence="1">
    <location>
        <begin position="38"/>
        <end position="85"/>
    </location>
</feature>
<protein>
    <submittedName>
        <fullName evidence="2">Transcriptional regulator</fullName>
    </submittedName>
</protein>
<dbReference type="InterPro" id="IPR041413">
    <property type="entry name" value="MLTR_LBD"/>
</dbReference>
<dbReference type="Gene3D" id="1.10.260.40">
    <property type="entry name" value="lambda repressor-like DNA-binding domains"/>
    <property type="match status" value="1"/>
</dbReference>
<name>A0A918FZU6_9ACTN</name>
<dbReference type="SMART" id="SM00530">
    <property type="entry name" value="HTH_XRE"/>
    <property type="match status" value="1"/>
</dbReference>
<dbReference type="InterPro" id="IPR010982">
    <property type="entry name" value="Lambda_DNA-bd_dom_sf"/>
</dbReference>
<dbReference type="InterPro" id="IPR001387">
    <property type="entry name" value="Cro/C1-type_HTH"/>
</dbReference>
<reference evidence="2" key="1">
    <citation type="journal article" date="2014" name="Int. J. Syst. Evol. Microbiol.">
        <title>Complete genome sequence of Corynebacterium casei LMG S-19264T (=DSM 44701T), isolated from a smear-ripened cheese.</title>
        <authorList>
            <consortium name="US DOE Joint Genome Institute (JGI-PGF)"/>
            <person name="Walter F."/>
            <person name="Albersmeier A."/>
            <person name="Kalinowski J."/>
            <person name="Ruckert C."/>
        </authorList>
    </citation>
    <scope>NUCLEOTIDE SEQUENCE</scope>
    <source>
        <strain evidence="2">JCM 4386</strain>
    </source>
</reference>
<dbReference type="Proteomes" id="UP000606194">
    <property type="component" value="Unassembled WGS sequence"/>
</dbReference>
<reference evidence="2" key="2">
    <citation type="submission" date="2020-09" db="EMBL/GenBank/DDBJ databases">
        <authorList>
            <person name="Sun Q."/>
            <person name="Ohkuma M."/>
        </authorList>
    </citation>
    <scope>NUCLEOTIDE SEQUENCE</scope>
    <source>
        <strain evidence="2">JCM 4386</strain>
    </source>
</reference>
<evidence type="ECO:0000313" key="3">
    <source>
        <dbReference type="Proteomes" id="UP000606194"/>
    </source>
</evidence>
<accession>A0A918FZU6</accession>
<dbReference type="GO" id="GO:0003677">
    <property type="term" value="F:DNA binding"/>
    <property type="evidence" value="ECO:0007669"/>
    <property type="project" value="InterPro"/>
</dbReference>
<dbReference type="PROSITE" id="PS50943">
    <property type="entry name" value="HTH_CROC1"/>
    <property type="match status" value="1"/>
</dbReference>
<proteinExistence type="predicted"/>
<evidence type="ECO:0000259" key="1">
    <source>
        <dbReference type="PROSITE" id="PS50943"/>
    </source>
</evidence>
<dbReference type="Gene3D" id="3.30.450.180">
    <property type="match status" value="1"/>
</dbReference>
<gene>
    <name evidence="2" type="ORF">GCM10010269_56270</name>
</gene>
<comment type="caution">
    <text evidence="2">The sequence shown here is derived from an EMBL/GenBank/DDBJ whole genome shotgun (WGS) entry which is preliminary data.</text>
</comment>
<keyword evidence="3" id="KW-1185">Reference proteome</keyword>
<dbReference type="PANTHER" id="PTHR35010">
    <property type="entry name" value="BLL4672 PROTEIN-RELATED"/>
    <property type="match status" value="1"/>
</dbReference>
<dbReference type="EMBL" id="BMTL01000026">
    <property type="protein sequence ID" value="GGS09913.1"/>
    <property type="molecule type" value="Genomic_DNA"/>
</dbReference>
<organism evidence="2 3">
    <name type="scientific">Streptomyces humidus</name>
    <dbReference type="NCBI Taxonomy" id="52259"/>
    <lineage>
        <taxon>Bacteria</taxon>
        <taxon>Bacillati</taxon>
        <taxon>Actinomycetota</taxon>
        <taxon>Actinomycetes</taxon>
        <taxon>Kitasatosporales</taxon>
        <taxon>Streptomycetaceae</taxon>
        <taxon>Streptomyces</taxon>
    </lineage>
</organism>
<sequence>MVRMATMNHFGMTLRGWRERMSPQDIGLEAGGERRVPGLRREELARLAGISVDYLMLLEQGRARNPSAQVVTALARALRLDPSERDHLFRCAQLAPPSAGNVSRHIPASVQRLVHQLGATPAGIFAADWTLIGWNKMWTATAGDPRAYGWVGRNLVAGMFQTRASRDRDPIAAWPVWSWRGSEAEEEDLVADLRVTAAAHPQDERLASLVEGMLRREPAFTRLWFNGTAAPWAGDRKTIEHPRVGDITLDVDVLMPAGTDLRILTCAAAAETTDAEKLDALRAACHLPGNSLTRLDPEVSSPDRGL</sequence>
<dbReference type="Pfam" id="PF17765">
    <property type="entry name" value="MLTR_LBD"/>
    <property type="match status" value="1"/>
</dbReference>